<organism evidence="2 3">
    <name type="scientific">Turnera subulata</name>
    <dbReference type="NCBI Taxonomy" id="218843"/>
    <lineage>
        <taxon>Eukaryota</taxon>
        <taxon>Viridiplantae</taxon>
        <taxon>Streptophyta</taxon>
        <taxon>Embryophyta</taxon>
        <taxon>Tracheophyta</taxon>
        <taxon>Spermatophyta</taxon>
        <taxon>Magnoliopsida</taxon>
        <taxon>eudicotyledons</taxon>
        <taxon>Gunneridae</taxon>
        <taxon>Pentapetalae</taxon>
        <taxon>rosids</taxon>
        <taxon>fabids</taxon>
        <taxon>Malpighiales</taxon>
        <taxon>Passifloraceae</taxon>
        <taxon>Turnera</taxon>
    </lineage>
</organism>
<dbReference type="EMBL" id="JAKUCV010005563">
    <property type="protein sequence ID" value="KAJ4830680.1"/>
    <property type="molecule type" value="Genomic_DNA"/>
</dbReference>
<dbReference type="PANTHER" id="PTHR33103:SF27">
    <property type="entry name" value="OS04G0594700 PROTEIN"/>
    <property type="match status" value="1"/>
</dbReference>
<evidence type="ECO:0008006" key="4">
    <source>
        <dbReference type="Google" id="ProtNLM"/>
    </source>
</evidence>
<name>A0A9Q0FFU2_9ROSI</name>
<dbReference type="Pfam" id="PF05056">
    <property type="entry name" value="DUF674"/>
    <property type="match status" value="1"/>
</dbReference>
<evidence type="ECO:0000256" key="1">
    <source>
        <dbReference type="SAM" id="MobiDB-lite"/>
    </source>
</evidence>
<feature type="non-terminal residue" evidence="2">
    <location>
        <position position="436"/>
    </location>
</feature>
<dbReference type="InterPro" id="IPR007750">
    <property type="entry name" value="DUF674"/>
</dbReference>
<accession>A0A9Q0FFU2</accession>
<proteinExistence type="predicted"/>
<protein>
    <recommendedName>
        <fullName evidence="4">DUF674 domain-containing protein</fullName>
    </recommendedName>
</protein>
<keyword evidence="3" id="KW-1185">Reference proteome</keyword>
<reference evidence="2" key="2">
    <citation type="journal article" date="2023" name="Plants (Basel)">
        <title>Annotation of the Turnera subulata (Passifloraceae) Draft Genome Reveals the S-Locus Evolved after the Divergence of Turneroideae from Passifloroideae in a Stepwise Manner.</title>
        <authorList>
            <person name="Henning P.M."/>
            <person name="Roalson E.H."/>
            <person name="Mir W."/>
            <person name="McCubbin A.G."/>
            <person name="Shore J.S."/>
        </authorList>
    </citation>
    <scope>NUCLEOTIDE SEQUENCE</scope>
    <source>
        <strain evidence="2">F60SS</strain>
    </source>
</reference>
<dbReference type="Proteomes" id="UP001141552">
    <property type="component" value="Unassembled WGS sequence"/>
</dbReference>
<dbReference type="AlphaFoldDB" id="A0A9Q0FFU2"/>
<comment type="caution">
    <text evidence="2">The sequence shown here is derived from an EMBL/GenBank/DDBJ whole genome shotgun (WGS) entry which is preliminary data.</text>
</comment>
<evidence type="ECO:0000313" key="2">
    <source>
        <dbReference type="EMBL" id="KAJ4830680.1"/>
    </source>
</evidence>
<evidence type="ECO:0000313" key="3">
    <source>
        <dbReference type="Proteomes" id="UP001141552"/>
    </source>
</evidence>
<sequence>MDTAKTVSVRAVIDEANNRVLFVEAGHDFVDILFSFLTMPMGEIIRVLQSRKPPKMGIGCMDNIYRSVKNLDLKHFRSETCKTMLLQPRNGAFVHCSRLKLKLDSGESSKRFEGYKLLSYYRNVTCLCGLRMDCEFSPGVKKDSDSGDCGCGGVFVKGLMTSFVVSDQLEVLNMLGFSLVSKTVLAHTLLQLKITNPPEACTRRADYSDQGGSINHRRQHQEPHLQQKHELPQRDGTNICVALVISKSKQMVCYAEVGEDFVNMLFSFLTVPLGHILKEMGSSGGTVSLSEGLCIGYLHKSVQDIDPDTMTSNVVKDKLLSPGLPIGFGYEKQLLGVEEVEQKYHYRRRRYCCYGKGKPTNESTQTTVLTIRDPKSPNGKEDPVQGGGFLKGPAMFTITDNLNITPISPVSTLSIMKKLNVHFEDVEKLRVYIGKK</sequence>
<dbReference type="OrthoDB" id="1277335at2759"/>
<gene>
    <name evidence="2" type="ORF">Tsubulata_027991</name>
</gene>
<feature type="compositionally biased region" description="Basic and acidic residues" evidence="1">
    <location>
        <begin position="220"/>
        <end position="230"/>
    </location>
</feature>
<reference evidence="2" key="1">
    <citation type="submission" date="2022-02" db="EMBL/GenBank/DDBJ databases">
        <authorList>
            <person name="Henning P.M."/>
            <person name="McCubbin A.G."/>
            <person name="Shore J.S."/>
        </authorList>
    </citation>
    <scope>NUCLEOTIDE SEQUENCE</scope>
    <source>
        <strain evidence="2">F60SS</strain>
        <tissue evidence="2">Leaves</tissue>
    </source>
</reference>
<feature type="region of interest" description="Disordered" evidence="1">
    <location>
        <begin position="206"/>
        <end position="230"/>
    </location>
</feature>
<dbReference type="PANTHER" id="PTHR33103">
    <property type="entry name" value="OS01G0153900 PROTEIN"/>
    <property type="match status" value="1"/>
</dbReference>